<dbReference type="PANTHER" id="PTHR35605:SF1">
    <property type="entry name" value="ECP2 EFFECTOR PROTEIN DOMAIN-CONTAINING PROTEIN-RELATED"/>
    <property type="match status" value="1"/>
</dbReference>
<evidence type="ECO:0000256" key="1">
    <source>
        <dbReference type="SAM" id="SignalP"/>
    </source>
</evidence>
<keyword evidence="3" id="KW-1185">Reference proteome</keyword>
<feature type="signal peptide" evidence="1">
    <location>
        <begin position="1"/>
        <end position="19"/>
    </location>
</feature>
<sequence>MSTLSTILILALGLFLALGASVSALAVPEPTTSLFVPSWDVAIEPGQNDSDKIVVNGTIQQVDAYMEAHYPGWSAKLANFTSSHSAPAKRSPRSPEWMTKKAIECNQLLRVARTSAILEGINYLRSISTDRHPRNGPGPRSCGRVSCSWDGVIVWCNDGDEPKTVDSFSDIAAGAASVVKKLCHEWYGAVGLGTGVVLRELASVSARSVTKPITHRVVPNWEVAIDPEQYRYYNFGDTILVNGAIQQVDAYMEAHYPGWTAKHAKFSTPYWIPPKETETPASSPKFMKVKRVVCTSPLHQVSTRAVLGAIDDLRNISEHRGPKWLPKPGTCGKLSCTDEGAIFWCNDSDTRRVMGHEGFYSDIVVAAEAVLSQCAMSGDTLMPMVSGKTTVFGDHSFVVGKSSCGDKWLSTGH</sequence>
<name>A0ABQ7P5D7_9HYPO</name>
<dbReference type="PANTHER" id="PTHR35605">
    <property type="entry name" value="ECP2 EFFECTOR PROTEIN DOMAIN-CONTAINING PROTEIN-RELATED"/>
    <property type="match status" value="1"/>
</dbReference>
<accession>A0ABQ7P5D7</accession>
<dbReference type="EMBL" id="SRPR01000321">
    <property type="protein sequence ID" value="KAG5954575.1"/>
    <property type="molecule type" value="Genomic_DNA"/>
</dbReference>
<dbReference type="Proteomes" id="UP000742024">
    <property type="component" value="Unassembled WGS sequence"/>
</dbReference>
<protein>
    <recommendedName>
        <fullName evidence="4">Ecp2 effector protein domain-containing protein</fullName>
    </recommendedName>
</protein>
<evidence type="ECO:0000313" key="3">
    <source>
        <dbReference type="Proteomes" id="UP000742024"/>
    </source>
</evidence>
<evidence type="ECO:0000313" key="2">
    <source>
        <dbReference type="EMBL" id="KAG5954575.1"/>
    </source>
</evidence>
<reference evidence="2 3" key="1">
    <citation type="journal article" date="2020" name="bioRxiv">
        <title>Whole genome comparisons of ergot fungi reveals the divergence and evolution of species within the genus Claviceps are the result of varying mechanisms driving genome evolution and host range expansion.</title>
        <authorList>
            <person name="Wyka S.A."/>
            <person name="Mondo S.J."/>
            <person name="Liu M."/>
            <person name="Dettman J."/>
            <person name="Nalam V."/>
            <person name="Broders K.D."/>
        </authorList>
    </citation>
    <scope>NUCLEOTIDE SEQUENCE [LARGE SCALE GENOMIC DNA]</scope>
    <source>
        <strain evidence="2 3">LM583</strain>
    </source>
</reference>
<keyword evidence="1" id="KW-0732">Signal</keyword>
<gene>
    <name evidence="2" type="ORF">E4U57_004331</name>
</gene>
<evidence type="ECO:0008006" key="4">
    <source>
        <dbReference type="Google" id="ProtNLM"/>
    </source>
</evidence>
<organism evidence="2 3">
    <name type="scientific">Claviceps arundinis</name>
    <dbReference type="NCBI Taxonomy" id="1623583"/>
    <lineage>
        <taxon>Eukaryota</taxon>
        <taxon>Fungi</taxon>
        <taxon>Dikarya</taxon>
        <taxon>Ascomycota</taxon>
        <taxon>Pezizomycotina</taxon>
        <taxon>Sordariomycetes</taxon>
        <taxon>Hypocreomycetidae</taxon>
        <taxon>Hypocreales</taxon>
        <taxon>Clavicipitaceae</taxon>
        <taxon>Claviceps</taxon>
    </lineage>
</organism>
<feature type="chain" id="PRO_5046851234" description="Ecp2 effector protein domain-containing protein" evidence="1">
    <location>
        <begin position="20"/>
        <end position="413"/>
    </location>
</feature>
<comment type="caution">
    <text evidence="2">The sequence shown here is derived from an EMBL/GenBank/DDBJ whole genome shotgun (WGS) entry which is preliminary data.</text>
</comment>
<proteinExistence type="predicted"/>